<dbReference type="PANTHER" id="PTHR33122:SF4">
    <property type="entry name" value="OS04G0415800 PROTEIN"/>
    <property type="match status" value="1"/>
</dbReference>
<keyword evidence="2" id="KW-0732">Signal</keyword>
<evidence type="ECO:0000259" key="3">
    <source>
        <dbReference type="Pfam" id="PF14368"/>
    </source>
</evidence>
<dbReference type="GO" id="GO:0009627">
    <property type="term" value="P:systemic acquired resistance"/>
    <property type="evidence" value="ECO:0007669"/>
    <property type="project" value="InterPro"/>
</dbReference>
<feature type="signal peptide" evidence="2">
    <location>
        <begin position="1"/>
        <end position="31"/>
    </location>
</feature>
<sequence length="160" mass="16968">MSCAMEYPKSFIFLVGLLLVISLSSLEKVDGAGACGKSSPDSQALKLIPCATAASDKNAAVSSSCCLQVKKIIQNPSCLCAVVLSNMAKFSGVDPEIAITIPERCNIADRPVGFKCGGEFATPLCLCSPLICFCLSFVASLLIYCWFCSLYASLMGYTYN</sequence>
<name>A0A438JAF8_VITVI</name>
<evidence type="ECO:0000313" key="4">
    <source>
        <dbReference type="EMBL" id="RVX05948.1"/>
    </source>
</evidence>
<dbReference type="InterPro" id="IPR036312">
    <property type="entry name" value="Bifun_inhib/LTP/seed_sf"/>
</dbReference>
<accession>A0A438JAF8</accession>
<protein>
    <recommendedName>
        <fullName evidence="3">Bifunctional inhibitor/plant lipid transfer protein/seed storage helical domain-containing protein</fullName>
    </recommendedName>
</protein>
<evidence type="ECO:0000313" key="5">
    <source>
        <dbReference type="Proteomes" id="UP000288805"/>
    </source>
</evidence>
<gene>
    <name evidence="4" type="ORF">CK203_018655</name>
</gene>
<dbReference type="PANTHER" id="PTHR33122">
    <property type="entry name" value="LIPID BINDING PROTEIN-RELATED"/>
    <property type="match status" value="1"/>
</dbReference>
<organism evidence="4 5">
    <name type="scientific">Vitis vinifera</name>
    <name type="common">Grape</name>
    <dbReference type="NCBI Taxonomy" id="29760"/>
    <lineage>
        <taxon>Eukaryota</taxon>
        <taxon>Viridiplantae</taxon>
        <taxon>Streptophyta</taxon>
        <taxon>Embryophyta</taxon>
        <taxon>Tracheophyta</taxon>
        <taxon>Spermatophyta</taxon>
        <taxon>Magnoliopsida</taxon>
        <taxon>eudicotyledons</taxon>
        <taxon>Gunneridae</taxon>
        <taxon>Pentapetalae</taxon>
        <taxon>rosids</taxon>
        <taxon>Vitales</taxon>
        <taxon>Vitaceae</taxon>
        <taxon>Viteae</taxon>
        <taxon>Vitis</taxon>
    </lineage>
</organism>
<keyword evidence="1" id="KW-0812">Transmembrane</keyword>
<feature type="chain" id="PRO_5019366467" description="Bifunctional inhibitor/plant lipid transfer protein/seed storage helical domain-containing protein" evidence="2">
    <location>
        <begin position="32"/>
        <end position="160"/>
    </location>
</feature>
<dbReference type="GO" id="GO:0005504">
    <property type="term" value="F:fatty acid binding"/>
    <property type="evidence" value="ECO:0007669"/>
    <property type="project" value="InterPro"/>
</dbReference>
<keyword evidence="1" id="KW-0472">Membrane</keyword>
<feature type="domain" description="Bifunctional inhibitor/plant lipid transfer protein/seed storage helical" evidence="3">
    <location>
        <begin position="35"/>
        <end position="112"/>
    </location>
</feature>
<reference evidence="4 5" key="1">
    <citation type="journal article" date="2018" name="PLoS Genet.">
        <title>Population sequencing reveals clonal diversity and ancestral inbreeding in the grapevine cultivar Chardonnay.</title>
        <authorList>
            <person name="Roach M.J."/>
            <person name="Johnson D.L."/>
            <person name="Bohlmann J."/>
            <person name="van Vuuren H.J."/>
            <person name="Jones S.J."/>
            <person name="Pretorius I.S."/>
            <person name="Schmidt S.A."/>
            <person name="Borneman A.R."/>
        </authorList>
    </citation>
    <scope>NUCLEOTIDE SEQUENCE [LARGE SCALE GENOMIC DNA]</scope>
    <source>
        <strain evidence="5">cv. Chardonnay</strain>
        <tissue evidence="4">Leaf</tissue>
    </source>
</reference>
<proteinExistence type="predicted"/>
<evidence type="ECO:0000256" key="1">
    <source>
        <dbReference type="SAM" id="Phobius"/>
    </source>
</evidence>
<dbReference type="AlphaFoldDB" id="A0A438JAF8"/>
<dbReference type="SUPFAM" id="SSF47699">
    <property type="entry name" value="Bifunctional inhibitor/lipid-transfer protein/seed storage 2S albumin"/>
    <property type="match status" value="1"/>
</dbReference>
<comment type="caution">
    <text evidence="4">The sequence shown here is derived from an EMBL/GenBank/DDBJ whole genome shotgun (WGS) entry which is preliminary data.</text>
</comment>
<feature type="transmembrane region" description="Helical" evidence="1">
    <location>
        <begin position="135"/>
        <end position="154"/>
    </location>
</feature>
<dbReference type="Pfam" id="PF14368">
    <property type="entry name" value="LTP_2"/>
    <property type="match status" value="1"/>
</dbReference>
<dbReference type="EMBL" id="QGNW01000053">
    <property type="protein sequence ID" value="RVX05948.1"/>
    <property type="molecule type" value="Genomic_DNA"/>
</dbReference>
<dbReference type="CDD" id="cd00010">
    <property type="entry name" value="AAI_LTSS"/>
    <property type="match status" value="1"/>
</dbReference>
<evidence type="ECO:0000256" key="2">
    <source>
        <dbReference type="SAM" id="SignalP"/>
    </source>
</evidence>
<dbReference type="InterPro" id="IPR039265">
    <property type="entry name" value="DIR1-like"/>
</dbReference>
<dbReference type="Gene3D" id="1.10.110.10">
    <property type="entry name" value="Plant lipid-transfer and hydrophobic proteins"/>
    <property type="match status" value="1"/>
</dbReference>
<keyword evidence="1" id="KW-1133">Transmembrane helix</keyword>
<dbReference type="Proteomes" id="UP000288805">
    <property type="component" value="Unassembled WGS sequence"/>
</dbReference>
<dbReference type="InterPro" id="IPR016140">
    <property type="entry name" value="Bifunc_inhib/LTP/seed_store"/>
</dbReference>